<comment type="similarity">
    <text evidence="1">To bacterial alkanal monooxygenase alpha and beta chains.</text>
</comment>
<dbReference type="InterPro" id="IPR050766">
    <property type="entry name" value="Bact_Lucif_Oxidored"/>
</dbReference>
<evidence type="ECO:0000313" key="3">
    <source>
        <dbReference type="EMBL" id="HJB09669.1"/>
    </source>
</evidence>
<keyword evidence="3" id="KW-0560">Oxidoreductase</keyword>
<dbReference type="InterPro" id="IPR011251">
    <property type="entry name" value="Luciferase-like_dom"/>
</dbReference>
<dbReference type="GO" id="GO:0005829">
    <property type="term" value="C:cytosol"/>
    <property type="evidence" value="ECO:0007669"/>
    <property type="project" value="TreeGrafter"/>
</dbReference>
<accession>A0A9D2LBN7</accession>
<proteinExistence type="predicted"/>
<evidence type="ECO:0000259" key="2">
    <source>
        <dbReference type="Pfam" id="PF00296"/>
    </source>
</evidence>
<dbReference type="Pfam" id="PF00296">
    <property type="entry name" value="Bac_luciferase"/>
    <property type="match status" value="1"/>
</dbReference>
<dbReference type="InterPro" id="IPR036661">
    <property type="entry name" value="Luciferase-like_sf"/>
</dbReference>
<dbReference type="Gene3D" id="3.20.20.30">
    <property type="entry name" value="Luciferase-like domain"/>
    <property type="match status" value="1"/>
</dbReference>
<dbReference type="Proteomes" id="UP000823823">
    <property type="component" value="Unassembled WGS sequence"/>
</dbReference>
<comment type="caution">
    <text evidence="3">The sequence shown here is derived from an EMBL/GenBank/DDBJ whole genome shotgun (WGS) entry which is preliminary data.</text>
</comment>
<dbReference type="EMBL" id="DWZH01000030">
    <property type="protein sequence ID" value="HJB09669.1"/>
    <property type="molecule type" value="Genomic_DNA"/>
</dbReference>
<dbReference type="GO" id="GO:0016705">
    <property type="term" value="F:oxidoreductase activity, acting on paired donors, with incorporation or reduction of molecular oxygen"/>
    <property type="evidence" value="ECO:0007669"/>
    <property type="project" value="InterPro"/>
</dbReference>
<dbReference type="EC" id="1.-.-.-" evidence="3"/>
<gene>
    <name evidence="3" type="ORF">H9786_03925</name>
</gene>
<reference evidence="3" key="1">
    <citation type="journal article" date="2021" name="PeerJ">
        <title>Extensive microbial diversity within the chicken gut microbiome revealed by metagenomics and culture.</title>
        <authorList>
            <person name="Gilroy R."/>
            <person name="Ravi A."/>
            <person name="Getino M."/>
            <person name="Pursley I."/>
            <person name="Horton D.L."/>
            <person name="Alikhan N.F."/>
            <person name="Baker D."/>
            <person name="Gharbi K."/>
            <person name="Hall N."/>
            <person name="Watson M."/>
            <person name="Adriaenssens E.M."/>
            <person name="Foster-Nyarko E."/>
            <person name="Jarju S."/>
            <person name="Secka A."/>
            <person name="Antonio M."/>
            <person name="Oren A."/>
            <person name="Chaudhuri R.R."/>
            <person name="La Ragione R."/>
            <person name="Hildebrand F."/>
            <person name="Pallen M.J."/>
        </authorList>
    </citation>
    <scope>NUCLEOTIDE SEQUENCE</scope>
    <source>
        <strain evidence="3">ChiHjej13B12-24818</strain>
    </source>
</reference>
<dbReference type="AlphaFoldDB" id="A0A9D2LBN7"/>
<organism evidence="3 4">
    <name type="scientific">Candidatus Brachybacterium merdavium</name>
    <dbReference type="NCBI Taxonomy" id="2838513"/>
    <lineage>
        <taxon>Bacteria</taxon>
        <taxon>Bacillati</taxon>
        <taxon>Actinomycetota</taxon>
        <taxon>Actinomycetes</taxon>
        <taxon>Micrococcales</taxon>
        <taxon>Dermabacteraceae</taxon>
        <taxon>Brachybacterium</taxon>
    </lineage>
</organism>
<name>A0A9D2LBN7_9MICO</name>
<dbReference type="PANTHER" id="PTHR30137:SF6">
    <property type="entry name" value="LUCIFERASE-LIKE MONOOXYGENASE"/>
    <property type="match status" value="1"/>
</dbReference>
<dbReference type="NCBIfam" id="TIGR03558">
    <property type="entry name" value="oxido_grp_1"/>
    <property type="match status" value="1"/>
</dbReference>
<feature type="domain" description="Luciferase-like" evidence="2">
    <location>
        <begin position="1"/>
        <end position="295"/>
    </location>
</feature>
<reference evidence="3" key="2">
    <citation type="submission" date="2021-04" db="EMBL/GenBank/DDBJ databases">
        <authorList>
            <person name="Gilroy R."/>
        </authorList>
    </citation>
    <scope>NUCLEOTIDE SEQUENCE</scope>
    <source>
        <strain evidence="3">ChiHjej13B12-24818</strain>
    </source>
</reference>
<dbReference type="InterPro" id="IPR019949">
    <property type="entry name" value="CmoO-like"/>
</dbReference>
<evidence type="ECO:0000313" key="4">
    <source>
        <dbReference type="Proteomes" id="UP000823823"/>
    </source>
</evidence>
<protein>
    <submittedName>
        <fullName evidence="3">MsnO8 family LLM class oxidoreductase</fullName>
        <ecNumber evidence="3">1.-.-.-</ecNumber>
    </submittedName>
</protein>
<dbReference type="SUPFAM" id="SSF51679">
    <property type="entry name" value="Bacterial luciferase-like"/>
    <property type="match status" value="1"/>
</dbReference>
<dbReference type="PANTHER" id="PTHR30137">
    <property type="entry name" value="LUCIFERASE-LIKE MONOOXYGENASE"/>
    <property type="match status" value="1"/>
</dbReference>
<sequence length="322" mass="34733">MRLSLLDRSRTRHGLPQAAALPQSVDRAIWAEQAGYHRFWVAEHHAVPGIASGGPAVLLAAVGARTDAIRLGSGGVMLPSHRPLVVAEQFLMLEALHPGRVDLGVGRSLGFTEPVRRALGRLEASPEEFAQEITEVRAHLEGSASVTAQPGGTDAPPLFVLATGTGLQTAAALGLPAVIGGPILDADELPELMARYRRDFRPHRGSAPEVIASVDALIADTDQEARDLALPEVWAMARSRTTGVFEQLEPVERIRREDWSEKETRRVEKGVAAAVAGTVDTVRRRIEQIVERSGAAEILSTGSTYDREALADSDRRLAELLR</sequence>
<evidence type="ECO:0000256" key="1">
    <source>
        <dbReference type="ARBA" id="ARBA00007789"/>
    </source>
</evidence>